<dbReference type="OrthoDB" id="9770694at2"/>
<dbReference type="Pfam" id="PF01695">
    <property type="entry name" value="IstB_IS21"/>
    <property type="match status" value="1"/>
</dbReference>
<comment type="caution">
    <text evidence="2">The sequence shown here is derived from an EMBL/GenBank/DDBJ whole genome shotgun (WGS) entry which is preliminary data.</text>
</comment>
<gene>
    <name evidence="2" type="ORF">FH608_046410</name>
</gene>
<dbReference type="GO" id="GO:0005524">
    <property type="term" value="F:ATP binding"/>
    <property type="evidence" value="ECO:0007669"/>
    <property type="project" value="InterPro"/>
</dbReference>
<evidence type="ECO:0000259" key="1">
    <source>
        <dbReference type="Pfam" id="PF01695"/>
    </source>
</evidence>
<proteinExistence type="predicted"/>
<name>A0A5C4V651_9ACTN</name>
<feature type="domain" description="IstB-like ATP-binding" evidence="1">
    <location>
        <begin position="45"/>
        <end position="155"/>
    </location>
</feature>
<evidence type="ECO:0000313" key="2">
    <source>
        <dbReference type="EMBL" id="KAB8186926.1"/>
    </source>
</evidence>
<organism evidence="2 3">
    <name type="scientific">Nonomuraea phyllanthi</name>
    <dbReference type="NCBI Taxonomy" id="2219224"/>
    <lineage>
        <taxon>Bacteria</taxon>
        <taxon>Bacillati</taxon>
        <taxon>Actinomycetota</taxon>
        <taxon>Actinomycetes</taxon>
        <taxon>Streptosporangiales</taxon>
        <taxon>Streptosporangiaceae</taxon>
        <taxon>Nonomuraea</taxon>
    </lineage>
</organism>
<sequence length="187" mass="20899">MTDDPNGLAEWHAERRRKRVADFHARRPVRLRTSGQLHPDIAEWGSRLFDHTAGNLILLGPTGTGKSWSTWEVMERTLKAGYMGEIAMRSQAEWQEIVGPPADREGLAKMRDVDVLALDDFGTFRAEEWQRELLLPVIDARWANGRPTIITTNLPELGERLGPRIASRLADNATAVALGGPDLRAGR</sequence>
<dbReference type="InterPro" id="IPR002611">
    <property type="entry name" value="IstB_ATP-bd"/>
</dbReference>
<keyword evidence="3" id="KW-1185">Reference proteome</keyword>
<dbReference type="Gene3D" id="3.40.50.300">
    <property type="entry name" value="P-loop containing nucleotide triphosphate hydrolases"/>
    <property type="match status" value="1"/>
</dbReference>
<protein>
    <recommendedName>
        <fullName evidence="1">IstB-like ATP-binding domain-containing protein</fullName>
    </recommendedName>
</protein>
<reference evidence="2 3" key="1">
    <citation type="submission" date="2019-10" db="EMBL/GenBank/DDBJ databases">
        <title>Nonomuraea sp. nov., isolated from Phyllanthus amarus.</title>
        <authorList>
            <person name="Klykleung N."/>
            <person name="Tanasupawat S."/>
        </authorList>
    </citation>
    <scope>NUCLEOTIDE SEQUENCE [LARGE SCALE GENOMIC DNA]</scope>
    <source>
        <strain evidence="2 3">PA1-10</strain>
    </source>
</reference>
<dbReference type="InterPro" id="IPR027417">
    <property type="entry name" value="P-loop_NTPase"/>
</dbReference>
<dbReference type="RefSeq" id="WP_139637590.1">
    <property type="nucleotide sequence ID" value="NZ_VDLX02000028.1"/>
</dbReference>
<dbReference type="EMBL" id="VDLX02000028">
    <property type="protein sequence ID" value="KAB8186926.1"/>
    <property type="molecule type" value="Genomic_DNA"/>
</dbReference>
<dbReference type="Proteomes" id="UP000312512">
    <property type="component" value="Unassembled WGS sequence"/>
</dbReference>
<evidence type="ECO:0000313" key="3">
    <source>
        <dbReference type="Proteomes" id="UP000312512"/>
    </source>
</evidence>
<accession>A0A5C4V651</accession>
<dbReference type="AlphaFoldDB" id="A0A5C4V651"/>
<dbReference type="SUPFAM" id="SSF52540">
    <property type="entry name" value="P-loop containing nucleoside triphosphate hydrolases"/>
    <property type="match status" value="1"/>
</dbReference>